<dbReference type="STRING" id="67285.AQI88_34240"/>
<keyword evidence="1" id="KW-0472">Membrane</keyword>
<protein>
    <submittedName>
        <fullName evidence="2">Uncharacterized protein</fullName>
    </submittedName>
</protein>
<evidence type="ECO:0000313" key="3">
    <source>
        <dbReference type="Proteomes" id="UP000054241"/>
    </source>
</evidence>
<sequence>MALASSALTALVPVAILGSTLLGSLTSYDAAQRIIKRYGLTGAGAEAVNALFSPAEGGSTSVSVFGVLFLAISALSFTRVLQRMFEQTWELKPLSVRNTRNGLWWLLSAGGYALVTAWLSALLGAGPTGLAAAVCEVPVSAVFLIWSGHVLSARRVAWRDLVPFGVTAAVAMAVYSVGTTVYLPHLFNSSAQRYGVVGAVFAMISALFGAMLVVVGSAALGREVQDELSRIAEGQRTPDDEVRRQWDSVVDQTRSRWRTVRQQVSRHRPENPHDR</sequence>
<name>A0A101NFB6_9ACTN</name>
<evidence type="ECO:0000313" key="2">
    <source>
        <dbReference type="EMBL" id="KUM92067.1"/>
    </source>
</evidence>
<dbReference type="Proteomes" id="UP000054241">
    <property type="component" value="Unassembled WGS sequence"/>
</dbReference>
<keyword evidence="1" id="KW-0812">Transmembrane</keyword>
<comment type="caution">
    <text evidence="2">The sequence shown here is derived from an EMBL/GenBank/DDBJ whole genome shotgun (WGS) entry which is preliminary data.</text>
</comment>
<feature type="transmembrane region" description="Helical" evidence="1">
    <location>
        <begin position="62"/>
        <end position="81"/>
    </location>
</feature>
<organism evidence="2 3">
    <name type="scientific">Streptomyces cellostaticus</name>
    <dbReference type="NCBI Taxonomy" id="67285"/>
    <lineage>
        <taxon>Bacteria</taxon>
        <taxon>Bacillati</taxon>
        <taxon>Actinomycetota</taxon>
        <taxon>Actinomycetes</taxon>
        <taxon>Kitasatosporales</taxon>
        <taxon>Streptomycetaceae</taxon>
        <taxon>Streptomyces</taxon>
    </lineage>
</organism>
<accession>A0A101NFB6</accession>
<evidence type="ECO:0000256" key="1">
    <source>
        <dbReference type="SAM" id="Phobius"/>
    </source>
</evidence>
<reference evidence="2 3" key="1">
    <citation type="submission" date="2015-10" db="EMBL/GenBank/DDBJ databases">
        <title>Draft genome sequence of Streptomyces cellostaticus DSM 40189, type strain for the species Streptomyces cellostaticus.</title>
        <authorList>
            <person name="Ruckert C."/>
            <person name="Winkler A."/>
            <person name="Kalinowski J."/>
            <person name="Kampfer P."/>
            <person name="Glaeser S."/>
        </authorList>
    </citation>
    <scope>NUCLEOTIDE SEQUENCE [LARGE SCALE GENOMIC DNA]</scope>
    <source>
        <strain evidence="2 3">DSM 40189</strain>
    </source>
</reference>
<keyword evidence="1" id="KW-1133">Transmembrane helix</keyword>
<feature type="transmembrane region" description="Helical" evidence="1">
    <location>
        <begin position="195"/>
        <end position="220"/>
    </location>
</feature>
<dbReference type="EMBL" id="LMWL01000066">
    <property type="protein sequence ID" value="KUM92067.1"/>
    <property type="molecule type" value="Genomic_DNA"/>
</dbReference>
<feature type="transmembrane region" description="Helical" evidence="1">
    <location>
        <begin position="161"/>
        <end position="183"/>
    </location>
</feature>
<feature type="transmembrane region" description="Helical" evidence="1">
    <location>
        <begin position="129"/>
        <end position="149"/>
    </location>
</feature>
<dbReference type="AlphaFoldDB" id="A0A101NFB6"/>
<feature type="transmembrane region" description="Helical" evidence="1">
    <location>
        <begin position="102"/>
        <end position="123"/>
    </location>
</feature>
<proteinExistence type="predicted"/>
<gene>
    <name evidence="2" type="ORF">AQI88_34240</name>
</gene>
<keyword evidence="3" id="KW-1185">Reference proteome</keyword>